<dbReference type="AlphaFoldDB" id="A0A4V4J7Y3"/>
<gene>
    <name evidence="13" type="ORF">D6D10_05576</name>
</gene>
<dbReference type="FunFam" id="1.20.1250.20:FF:000302">
    <property type="entry name" value="MFS siderochrome iron transporter MirB"/>
    <property type="match status" value="1"/>
</dbReference>
<proteinExistence type="inferred from homology"/>
<accession>A0A4V4J7Y3</accession>
<keyword evidence="9 11" id="KW-0472">Membrane</keyword>
<dbReference type="FunFam" id="1.20.1250.20:FF:000284">
    <property type="entry name" value="Siderophore iron transporter mirB"/>
    <property type="match status" value="1"/>
</dbReference>
<feature type="transmembrane region" description="Helical" evidence="11">
    <location>
        <begin position="213"/>
        <end position="233"/>
    </location>
</feature>
<dbReference type="Proteomes" id="UP000308953">
    <property type="component" value="Unassembled WGS sequence"/>
</dbReference>
<comment type="subcellular location">
    <subcellularLocation>
        <location evidence="1">Membrane</location>
        <topology evidence="1">Multi-pass membrane protein</topology>
    </subcellularLocation>
</comment>
<dbReference type="Gene3D" id="1.20.1250.20">
    <property type="entry name" value="MFS general substrate transporter like domains"/>
    <property type="match status" value="2"/>
</dbReference>
<feature type="transmembrane region" description="Helical" evidence="11">
    <location>
        <begin position="522"/>
        <end position="543"/>
    </location>
</feature>
<feature type="transmembrane region" description="Helical" evidence="11">
    <location>
        <begin position="433"/>
        <end position="455"/>
    </location>
</feature>
<dbReference type="PANTHER" id="PTHR23501:SF50">
    <property type="entry name" value="MFS SIDEROCHROME IRON TRANSPORTER MIRB (AFU_ORTHOLOGUE AFUA_3G03640)-RELATED"/>
    <property type="match status" value="1"/>
</dbReference>
<feature type="transmembrane region" description="Helical" evidence="11">
    <location>
        <begin position="270"/>
        <end position="292"/>
    </location>
</feature>
<evidence type="ECO:0000256" key="6">
    <source>
        <dbReference type="ARBA" id="ARBA00022989"/>
    </source>
</evidence>
<feature type="transmembrane region" description="Helical" evidence="11">
    <location>
        <begin position="182"/>
        <end position="201"/>
    </location>
</feature>
<evidence type="ECO:0000256" key="8">
    <source>
        <dbReference type="ARBA" id="ARBA00023065"/>
    </source>
</evidence>
<feature type="transmembrane region" description="Helical" evidence="11">
    <location>
        <begin position="462"/>
        <end position="481"/>
    </location>
</feature>
<evidence type="ECO:0000256" key="9">
    <source>
        <dbReference type="ARBA" id="ARBA00023136"/>
    </source>
</evidence>
<feature type="transmembrane region" description="Helical" evidence="11">
    <location>
        <begin position="327"/>
        <end position="346"/>
    </location>
</feature>
<feature type="transmembrane region" description="Helical" evidence="11">
    <location>
        <begin position="391"/>
        <end position="413"/>
    </location>
</feature>
<keyword evidence="8" id="KW-0406">Ion transport</keyword>
<dbReference type="GO" id="GO:0022857">
    <property type="term" value="F:transmembrane transporter activity"/>
    <property type="evidence" value="ECO:0007669"/>
    <property type="project" value="InterPro"/>
</dbReference>
<keyword evidence="6 11" id="KW-1133">Transmembrane helix</keyword>
<feature type="transmembrane region" description="Helical" evidence="11">
    <location>
        <begin position="240"/>
        <end position="258"/>
    </location>
</feature>
<keyword evidence="4" id="KW-0410">Iron transport</keyword>
<dbReference type="InterPro" id="IPR011701">
    <property type="entry name" value="MFS"/>
</dbReference>
<evidence type="ECO:0000256" key="10">
    <source>
        <dbReference type="SAM" id="MobiDB-lite"/>
    </source>
</evidence>
<feature type="transmembrane region" description="Helical" evidence="11">
    <location>
        <begin position="487"/>
        <end position="515"/>
    </location>
</feature>
<keyword evidence="3" id="KW-0813">Transport</keyword>
<sequence length="636" mass="69290">MGLRRSLLQSFTPFRLCDLIFGSLGFVPASDIESGTSRSAMSISTKLRNFVMGDPSESDGDSDTHVVTNTETPKGDDTGRVYPEGSISDKAAQIDVAQRGVQNIQATTLTWTKTSLASLLILIWILFLTNGFRGSILASLVPYVTSDFQYHSLLTVIEIVAGAMVSAVYIPMAKLLDVWGRAEGFALMVAFTTLGMILMAVSQNLATFCAAQVFYSVGTNGLIYTVCVLAADVTDLRNRGLAFAFTSSPYMITAFAGSKAAEGFLLNVNWRWGFGAFAIIFPCVTAPLFAVLKLNEHKAKKQGLLVRESSGPITIGRVWRGVVDFDLLGVVLFAGGLTVFLLPFNLATSAPNGWSSDYIIAMIVVGLVVLVLFALHEVYLAPAPFLKQEYLMNRTVIFTCLLDATYQMSYYCWNSYFTSFLQVVSNLRVAEAGYVNSTFSVVSGFLLFCVGYLIRRTGHFKWLLFIAVPIYIFALGLMIHFRQPNQYIGYIVMCEIFISIGGSIITLVVQLAVLASVDHQHVAAVLSLLYISGGVGGAIGNTISGTIWTNTFEKGLVRYLPESAQGNLTSIYGNIVTQLAYPINSPERIGIQKAYGYAQTRMLAAGVGLMGLSLIWICFIKNLNVAKMKQTKGVVL</sequence>
<dbReference type="InterPro" id="IPR020846">
    <property type="entry name" value="MFS_dom"/>
</dbReference>
<feature type="transmembrane region" description="Helical" evidence="11">
    <location>
        <begin position="358"/>
        <end position="379"/>
    </location>
</feature>
<protein>
    <submittedName>
        <fullName evidence="13">MFS general substrate transporter</fullName>
    </submittedName>
</protein>
<name>A0A4V4J7Y3_AURPU</name>
<evidence type="ECO:0000259" key="12">
    <source>
        <dbReference type="PROSITE" id="PS50850"/>
    </source>
</evidence>
<reference evidence="13 14" key="1">
    <citation type="submission" date="2018-10" db="EMBL/GenBank/DDBJ databases">
        <title>Fifty Aureobasidium pullulans genomes reveal a recombining polyextremotolerant generalist.</title>
        <authorList>
            <person name="Gostincar C."/>
            <person name="Turk M."/>
            <person name="Zajc J."/>
            <person name="Gunde-Cimerman N."/>
        </authorList>
    </citation>
    <scope>NUCLEOTIDE SEQUENCE [LARGE SCALE GENOMIC DNA]</scope>
    <source>
        <strain evidence="13 14">EXF-9785</strain>
    </source>
</reference>
<organism evidence="13 14">
    <name type="scientific">Aureobasidium pullulans</name>
    <name type="common">Black yeast</name>
    <name type="synonym">Pullularia pullulans</name>
    <dbReference type="NCBI Taxonomy" id="5580"/>
    <lineage>
        <taxon>Eukaryota</taxon>
        <taxon>Fungi</taxon>
        <taxon>Dikarya</taxon>
        <taxon>Ascomycota</taxon>
        <taxon>Pezizomycotina</taxon>
        <taxon>Dothideomycetes</taxon>
        <taxon>Dothideomycetidae</taxon>
        <taxon>Dothideales</taxon>
        <taxon>Saccotheciaceae</taxon>
        <taxon>Aureobasidium</taxon>
    </lineage>
</organism>
<dbReference type="Pfam" id="PF07690">
    <property type="entry name" value="MFS_1"/>
    <property type="match status" value="1"/>
</dbReference>
<dbReference type="GO" id="GO:0006826">
    <property type="term" value="P:iron ion transport"/>
    <property type="evidence" value="ECO:0007669"/>
    <property type="project" value="UniProtKB-KW"/>
</dbReference>
<comment type="similarity">
    <text evidence="2">Belongs to the major facilitator superfamily.</text>
</comment>
<evidence type="ECO:0000256" key="2">
    <source>
        <dbReference type="ARBA" id="ARBA00008335"/>
    </source>
</evidence>
<keyword evidence="5 11" id="KW-0812">Transmembrane</keyword>
<dbReference type="GO" id="GO:0005886">
    <property type="term" value="C:plasma membrane"/>
    <property type="evidence" value="ECO:0007669"/>
    <property type="project" value="TreeGrafter"/>
</dbReference>
<evidence type="ECO:0000313" key="14">
    <source>
        <dbReference type="Proteomes" id="UP000308953"/>
    </source>
</evidence>
<evidence type="ECO:0000256" key="5">
    <source>
        <dbReference type="ARBA" id="ARBA00022692"/>
    </source>
</evidence>
<feature type="region of interest" description="Disordered" evidence="10">
    <location>
        <begin position="53"/>
        <end position="82"/>
    </location>
</feature>
<dbReference type="InterPro" id="IPR036259">
    <property type="entry name" value="MFS_trans_sf"/>
</dbReference>
<dbReference type="GO" id="GO:0010106">
    <property type="term" value="P:cellular response to iron ion starvation"/>
    <property type="evidence" value="ECO:0007669"/>
    <property type="project" value="UniProtKB-ARBA"/>
</dbReference>
<evidence type="ECO:0000256" key="7">
    <source>
        <dbReference type="ARBA" id="ARBA00023004"/>
    </source>
</evidence>
<evidence type="ECO:0000256" key="3">
    <source>
        <dbReference type="ARBA" id="ARBA00022448"/>
    </source>
</evidence>
<feature type="transmembrane region" description="Helical" evidence="11">
    <location>
        <begin position="119"/>
        <end position="144"/>
    </location>
</feature>
<keyword evidence="7" id="KW-0408">Iron</keyword>
<feature type="transmembrane region" description="Helical" evidence="11">
    <location>
        <begin position="150"/>
        <end position="170"/>
    </location>
</feature>
<evidence type="ECO:0000256" key="1">
    <source>
        <dbReference type="ARBA" id="ARBA00004141"/>
    </source>
</evidence>
<comment type="caution">
    <text evidence="13">The sequence shown here is derived from an EMBL/GenBank/DDBJ whole genome shotgun (WGS) entry which is preliminary data.</text>
</comment>
<dbReference type="EMBL" id="QZAV01000119">
    <property type="protein sequence ID" value="THX37858.1"/>
    <property type="molecule type" value="Genomic_DNA"/>
</dbReference>
<dbReference type="PROSITE" id="PS50850">
    <property type="entry name" value="MFS"/>
    <property type="match status" value="1"/>
</dbReference>
<dbReference type="SUPFAM" id="SSF103473">
    <property type="entry name" value="MFS general substrate transporter"/>
    <property type="match status" value="2"/>
</dbReference>
<dbReference type="PANTHER" id="PTHR23501">
    <property type="entry name" value="MAJOR FACILITATOR SUPERFAMILY"/>
    <property type="match status" value="1"/>
</dbReference>
<feature type="domain" description="Major facilitator superfamily (MFS) profile" evidence="12">
    <location>
        <begin position="119"/>
        <end position="623"/>
    </location>
</feature>
<evidence type="ECO:0000256" key="11">
    <source>
        <dbReference type="SAM" id="Phobius"/>
    </source>
</evidence>
<evidence type="ECO:0000313" key="13">
    <source>
        <dbReference type="EMBL" id="THX37858.1"/>
    </source>
</evidence>
<evidence type="ECO:0000256" key="4">
    <source>
        <dbReference type="ARBA" id="ARBA00022496"/>
    </source>
</evidence>
<feature type="transmembrane region" description="Helical" evidence="11">
    <location>
        <begin position="602"/>
        <end position="620"/>
    </location>
</feature>